<evidence type="ECO:0000313" key="1">
    <source>
        <dbReference type="EMBL" id="GGD22601.1"/>
    </source>
</evidence>
<sequence length="483" mass="55127">MSRQFDYFVIFAEMRTGSNFLESNLDLFPGLQTYGEAFNPYFMVQPDCEELFGVTVEARNADPLRLIARMKEETEGIPGFRFFHDHDNRVFEAVIDDPRCAKVVLTRNFVDAYVSRKVAWETDQWQLSDVHDVIKKKARFVPQEFAKLYFRITEFQQKVLGRLQRSGQTAFYLDYEDLQDIEVINGLAAFLGESSRIEEFSGKFKKQNPEGHEEKIVNYPDLVKTVNEIDFFDIGRTPVFEPRRTPMVPSYVTAAVAPLMFLPIQGGPVDEVLAWLAALDGVGQDALVTGMSQKDMRKWKRTHPGHRGFTVLRHPAARAHAAFCRHFLSDGPETYLEIRRALREHYHVPLPDDLVPGADYDRIAHREAFLAFLKFVKSNLQGQTTIRVDGAWATQGHVIQGFGQVHLPDHLLRESRLALGLEQLCAEVGIAPVSPPEAIADTPFTLEDIYDAEIEKAVRAAYQRDYMLFGFDDWTDEVARAEA</sequence>
<dbReference type="SUPFAM" id="SSF52540">
    <property type="entry name" value="P-loop containing nucleoside triphosphate hydrolases"/>
    <property type="match status" value="1"/>
</dbReference>
<evidence type="ECO:0000313" key="2">
    <source>
        <dbReference type="Proteomes" id="UP000617355"/>
    </source>
</evidence>
<dbReference type="RefSeq" id="WP_188525925.1">
    <property type="nucleotide sequence ID" value="NZ_BMGI01000001.1"/>
</dbReference>
<protein>
    <recommendedName>
        <fullName evidence="3">Nodulation protein NodH</fullName>
    </recommendedName>
</protein>
<dbReference type="Gene3D" id="3.40.50.300">
    <property type="entry name" value="P-loop containing nucleotide triphosphate hydrolases"/>
    <property type="match status" value="1"/>
</dbReference>
<accession>A0ABQ1QDU9</accession>
<comment type="caution">
    <text evidence="1">The sequence shown here is derived from an EMBL/GenBank/DDBJ whole genome shotgun (WGS) entry which is preliminary data.</text>
</comment>
<dbReference type="InterPro" id="IPR027417">
    <property type="entry name" value="P-loop_NTPase"/>
</dbReference>
<keyword evidence="2" id="KW-1185">Reference proteome</keyword>
<evidence type="ECO:0008006" key="3">
    <source>
        <dbReference type="Google" id="ProtNLM"/>
    </source>
</evidence>
<dbReference type="EMBL" id="BMGI01000001">
    <property type="protein sequence ID" value="GGD22601.1"/>
    <property type="molecule type" value="Genomic_DNA"/>
</dbReference>
<name>A0ABQ1QDU9_9RHOB</name>
<organism evidence="1 2">
    <name type="scientific">Sinisalibacter lacisalsi</name>
    <dbReference type="NCBI Taxonomy" id="1526570"/>
    <lineage>
        <taxon>Bacteria</taxon>
        <taxon>Pseudomonadati</taxon>
        <taxon>Pseudomonadota</taxon>
        <taxon>Alphaproteobacteria</taxon>
        <taxon>Rhodobacterales</taxon>
        <taxon>Roseobacteraceae</taxon>
        <taxon>Sinisalibacter</taxon>
    </lineage>
</organism>
<dbReference type="Proteomes" id="UP000617355">
    <property type="component" value="Unassembled WGS sequence"/>
</dbReference>
<gene>
    <name evidence="1" type="ORF">GCM10011358_03900</name>
</gene>
<reference evidence="2" key="1">
    <citation type="journal article" date="2019" name="Int. J. Syst. Evol. Microbiol.">
        <title>The Global Catalogue of Microorganisms (GCM) 10K type strain sequencing project: providing services to taxonomists for standard genome sequencing and annotation.</title>
        <authorList>
            <consortium name="The Broad Institute Genomics Platform"/>
            <consortium name="The Broad Institute Genome Sequencing Center for Infectious Disease"/>
            <person name="Wu L."/>
            <person name="Ma J."/>
        </authorList>
    </citation>
    <scope>NUCLEOTIDE SEQUENCE [LARGE SCALE GENOMIC DNA]</scope>
    <source>
        <strain evidence="2">CGMCC 1.12922</strain>
    </source>
</reference>
<proteinExistence type="predicted"/>